<reference evidence="1" key="2">
    <citation type="submission" date="2023-01" db="EMBL/GenBank/DDBJ databases">
        <title>Draft genome sequence of Litoribrevibacter albus strain NBRC 110071.</title>
        <authorList>
            <person name="Sun Q."/>
            <person name="Mori K."/>
        </authorList>
    </citation>
    <scope>NUCLEOTIDE SEQUENCE</scope>
    <source>
        <strain evidence="1">NBRC 110071</strain>
    </source>
</reference>
<evidence type="ECO:0000313" key="1">
    <source>
        <dbReference type="EMBL" id="GLQ30256.1"/>
    </source>
</evidence>
<organism evidence="1 2">
    <name type="scientific">Litoribrevibacter albus</name>
    <dbReference type="NCBI Taxonomy" id="1473156"/>
    <lineage>
        <taxon>Bacteria</taxon>
        <taxon>Pseudomonadati</taxon>
        <taxon>Pseudomonadota</taxon>
        <taxon>Gammaproteobacteria</taxon>
        <taxon>Oceanospirillales</taxon>
        <taxon>Oceanospirillaceae</taxon>
        <taxon>Litoribrevibacter</taxon>
    </lineage>
</organism>
<dbReference type="AlphaFoldDB" id="A0AA37S8C0"/>
<gene>
    <name evidence="1" type="ORF">GCM10007876_07340</name>
</gene>
<sequence>MSEKRIQITLSERELIYLIQSGSALITNISENALTTYCGFNKEEILEFSSKMREIADKESVSW</sequence>
<protein>
    <submittedName>
        <fullName evidence="1">Uncharacterized protein</fullName>
    </submittedName>
</protein>
<proteinExistence type="predicted"/>
<accession>A0AA37S8C0</accession>
<dbReference type="EMBL" id="BSNM01000003">
    <property type="protein sequence ID" value="GLQ30256.1"/>
    <property type="molecule type" value="Genomic_DNA"/>
</dbReference>
<dbReference type="RefSeq" id="WP_284378894.1">
    <property type="nucleotide sequence ID" value="NZ_BSNM01000003.1"/>
</dbReference>
<keyword evidence="2" id="KW-1185">Reference proteome</keyword>
<dbReference type="Proteomes" id="UP001161389">
    <property type="component" value="Unassembled WGS sequence"/>
</dbReference>
<name>A0AA37S8C0_9GAMM</name>
<reference evidence="1" key="1">
    <citation type="journal article" date="2014" name="Int. J. Syst. Evol. Microbiol.">
        <title>Complete genome sequence of Corynebacterium casei LMG S-19264T (=DSM 44701T), isolated from a smear-ripened cheese.</title>
        <authorList>
            <consortium name="US DOE Joint Genome Institute (JGI-PGF)"/>
            <person name="Walter F."/>
            <person name="Albersmeier A."/>
            <person name="Kalinowski J."/>
            <person name="Ruckert C."/>
        </authorList>
    </citation>
    <scope>NUCLEOTIDE SEQUENCE</scope>
    <source>
        <strain evidence="1">NBRC 110071</strain>
    </source>
</reference>
<comment type="caution">
    <text evidence="1">The sequence shown here is derived from an EMBL/GenBank/DDBJ whole genome shotgun (WGS) entry which is preliminary data.</text>
</comment>
<evidence type="ECO:0000313" key="2">
    <source>
        <dbReference type="Proteomes" id="UP001161389"/>
    </source>
</evidence>